<dbReference type="SUPFAM" id="SSF51735">
    <property type="entry name" value="NAD(P)-binding Rossmann-fold domains"/>
    <property type="match status" value="1"/>
</dbReference>
<gene>
    <name evidence="8" type="ORF">ACFOSU_12600</name>
</gene>
<organism evidence="8 9">
    <name type="scientific">Salinisphaera aquimarina</name>
    <dbReference type="NCBI Taxonomy" id="2094031"/>
    <lineage>
        <taxon>Bacteria</taxon>
        <taxon>Pseudomonadati</taxon>
        <taxon>Pseudomonadota</taxon>
        <taxon>Gammaproteobacteria</taxon>
        <taxon>Salinisphaerales</taxon>
        <taxon>Salinisphaeraceae</taxon>
        <taxon>Salinisphaera</taxon>
    </lineage>
</organism>
<evidence type="ECO:0000259" key="7">
    <source>
        <dbReference type="Pfam" id="PF08240"/>
    </source>
</evidence>
<accession>A0ABV7EPQ8</accession>
<evidence type="ECO:0000313" key="8">
    <source>
        <dbReference type="EMBL" id="MFC3104724.1"/>
    </source>
</evidence>
<comment type="caution">
    <text evidence="8">The sequence shown here is derived from an EMBL/GenBank/DDBJ whole genome shotgun (WGS) entry which is preliminary data.</text>
</comment>
<evidence type="ECO:0000256" key="3">
    <source>
        <dbReference type="ARBA" id="ARBA00022833"/>
    </source>
</evidence>
<comment type="similarity">
    <text evidence="5">Belongs to the zinc-containing alcohol dehydrogenase family.</text>
</comment>
<evidence type="ECO:0000256" key="5">
    <source>
        <dbReference type="RuleBase" id="RU361277"/>
    </source>
</evidence>
<feature type="domain" description="Alcohol dehydrogenase-like C-terminal" evidence="6">
    <location>
        <begin position="196"/>
        <end position="269"/>
    </location>
</feature>
<reference evidence="9" key="1">
    <citation type="journal article" date="2019" name="Int. J. Syst. Evol. Microbiol.">
        <title>The Global Catalogue of Microorganisms (GCM) 10K type strain sequencing project: providing services to taxonomists for standard genome sequencing and annotation.</title>
        <authorList>
            <consortium name="The Broad Institute Genomics Platform"/>
            <consortium name="The Broad Institute Genome Sequencing Center for Infectious Disease"/>
            <person name="Wu L."/>
            <person name="Ma J."/>
        </authorList>
    </citation>
    <scope>NUCLEOTIDE SEQUENCE [LARGE SCALE GENOMIC DNA]</scope>
    <source>
        <strain evidence="9">KCTC 52640</strain>
    </source>
</reference>
<keyword evidence="9" id="KW-1185">Reference proteome</keyword>
<dbReference type="PANTHER" id="PTHR42813">
    <property type="entry name" value="ZINC-TYPE ALCOHOL DEHYDROGENASE-LIKE"/>
    <property type="match status" value="1"/>
</dbReference>
<dbReference type="InterPro" id="IPR013154">
    <property type="entry name" value="ADH-like_N"/>
</dbReference>
<dbReference type="RefSeq" id="WP_380690141.1">
    <property type="nucleotide sequence ID" value="NZ_JBHRSS010000005.1"/>
</dbReference>
<keyword evidence="3 5" id="KW-0862">Zinc</keyword>
<evidence type="ECO:0000313" key="9">
    <source>
        <dbReference type="Proteomes" id="UP001595462"/>
    </source>
</evidence>
<evidence type="ECO:0000256" key="1">
    <source>
        <dbReference type="ARBA" id="ARBA00001947"/>
    </source>
</evidence>
<dbReference type="Proteomes" id="UP001595462">
    <property type="component" value="Unassembled WGS sequence"/>
</dbReference>
<dbReference type="PROSITE" id="PS00059">
    <property type="entry name" value="ADH_ZINC"/>
    <property type="match status" value="1"/>
</dbReference>
<dbReference type="InterPro" id="IPR036291">
    <property type="entry name" value="NAD(P)-bd_dom_sf"/>
</dbReference>
<sequence length="393" mass="42353">MKAVCWHGAQDMRVDTVDDPQILNPRDAIIKVTATAICGSDLHLYGGFMPGMQAGDIVGHEFMGEVVELGSAVTNLRIGARVVVPFTIACGHCFFCDGGYHSLCDNSNPNAGLAEKMWGQSPSGLFGYTHILGGYSGGQAEYVRVPYADVGPMEVPDSVSDEQALFLTDIFPTGYQAIAQCDIQSGDTVAIWGCGPVGQFAIASAKMLGASRVIAIDTVAARLDMAAREHGAETVDAREIGNTIQIVEALRDMTAGRGPDICVDAVGLEAHGVGLEYWYDNIKQKMQLETARPIVLRQAILACRKAGTVSIPGVYGGIADKIPIGALMNKALTVKTGQTHVQHYLKPLMKHVEQGDIDPSFVITHRMRLDQAPEAYRMFAERRDSCVKVIMRP</sequence>
<dbReference type="InterPro" id="IPR013149">
    <property type="entry name" value="ADH-like_C"/>
</dbReference>
<evidence type="ECO:0000259" key="6">
    <source>
        <dbReference type="Pfam" id="PF00107"/>
    </source>
</evidence>
<dbReference type="EMBL" id="JBHRSS010000005">
    <property type="protein sequence ID" value="MFC3104724.1"/>
    <property type="molecule type" value="Genomic_DNA"/>
</dbReference>
<dbReference type="GO" id="GO:0016491">
    <property type="term" value="F:oxidoreductase activity"/>
    <property type="evidence" value="ECO:0007669"/>
    <property type="project" value="UniProtKB-KW"/>
</dbReference>
<protein>
    <submittedName>
        <fullName evidence="8">Zinc-dependent alcohol dehydrogenase</fullName>
        <ecNumber evidence="8">1.1.1.-</ecNumber>
    </submittedName>
</protein>
<evidence type="ECO:0000256" key="2">
    <source>
        <dbReference type="ARBA" id="ARBA00022723"/>
    </source>
</evidence>
<dbReference type="PANTHER" id="PTHR42813:SF2">
    <property type="entry name" value="DEHYDROGENASE, ZINC-CONTAINING, PUTATIVE (AFU_ORTHOLOGUE AFUA_2G02810)-RELATED"/>
    <property type="match status" value="1"/>
</dbReference>
<keyword evidence="2 5" id="KW-0479">Metal-binding</keyword>
<dbReference type="Gene3D" id="3.40.50.720">
    <property type="entry name" value="NAD(P)-binding Rossmann-like Domain"/>
    <property type="match status" value="1"/>
</dbReference>
<dbReference type="InterPro" id="IPR011032">
    <property type="entry name" value="GroES-like_sf"/>
</dbReference>
<proteinExistence type="inferred from homology"/>
<dbReference type="Pfam" id="PF00107">
    <property type="entry name" value="ADH_zinc_N"/>
    <property type="match status" value="1"/>
</dbReference>
<keyword evidence="4 8" id="KW-0560">Oxidoreductase</keyword>
<dbReference type="Gene3D" id="3.90.180.10">
    <property type="entry name" value="Medium-chain alcohol dehydrogenases, catalytic domain"/>
    <property type="match status" value="1"/>
</dbReference>
<name>A0ABV7EPQ8_9GAMM</name>
<dbReference type="EC" id="1.1.1.-" evidence="8"/>
<evidence type="ECO:0000256" key="4">
    <source>
        <dbReference type="ARBA" id="ARBA00023002"/>
    </source>
</evidence>
<dbReference type="Pfam" id="PF08240">
    <property type="entry name" value="ADH_N"/>
    <property type="match status" value="1"/>
</dbReference>
<dbReference type="SUPFAM" id="SSF50129">
    <property type="entry name" value="GroES-like"/>
    <property type="match status" value="1"/>
</dbReference>
<comment type="cofactor">
    <cofactor evidence="1 5">
        <name>Zn(2+)</name>
        <dbReference type="ChEBI" id="CHEBI:29105"/>
    </cofactor>
</comment>
<dbReference type="CDD" id="cd08283">
    <property type="entry name" value="FDH_like_1"/>
    <property type="match status" value="1"/>
</dbReference>
<feature type="domain" description="Alcohol dehydrogenase-like N-terminal" evidence="7">
    <location>
        <begin position="25"/>
        <end position="153"/>
    </location>
</feature>
<dbReference type="InterPro" id="IPR002328">
    <property type="entry name" value="ADH_Zn_CS"/>
</dbReference>